<evidence type="ECO:0000256" key="1">
    <source>
        <dbReference type="ARBA" id="ARBA00001947"/>
    </source>
</evidence>
<dbReference type="Pfam" id="PF05193">
    <property type="entry name" value="Peptidase_M16_C"/>
    <property type="match status" value="1"/>
</dbReference>
<evidence type="ECO:0000256" key="8">
    <source>
        <dbReference type="ARBA" id="ARBA00052248"/>
    </source>
</evidence>
<sequence>MPSSSEKSSKFDPTDLISMSGERGGAAGAPSTNITENEQVKQRWNDIRKSPNDKRDYRGLILSNDMKILLISDPTTDKSAASMDVNVGHMSDPWDVPGLAHFCEHMLFLGTEKYPNKNEYSSFLSQNGGVYNAVTRSDSTNYYFDVIPEQLNGSLDRFAQFFLSPLFTESATELELQAVDSESAKNMANDTWRIDQIDKSTALKNHDYSKFGTGNAQTLSVEPKNKGINVRDELLKFHNHWYSSNIMALSVLGKESLDELEKLVVDLFVNVKNKNTEAAVWTDHPFNEQHYKKKLYIVPIKDVRNLKMIFPLPDLDKYYHSVPSQYISHLLGHEGNGSLLSAFKNFGWCNSLVAGPKNTARGNVNFFTVIVDLTEEGMKHIDDIIKLTFQYINMIKSSEPHEWIFNEYKEIAQMEYNFKEKKQPRDAVKITSRNLQKYPIDELLSVPYLPTEWRPDLIKSLYDYLLPKNIRVHIVAQAYDGIADKTEYWYGTKYSEESIPDCIIEKWSEPGWPDYLKLPTVNEFIPKNFDIKQVDDSSNKTNKYPVIIDDTSLMRVWFKQDDEFKVPKLNITIDFSSPLAYADPLSYNLTFMYIQLFKDSLNEYSYNAGLAGLSWELSSSKYGVVLYFGGYHDKHRILLDKILDKMVNFKIDKKRFDILKENYIRSLKNFDAEQPYQHAVYYLAVLLAEHVWTKSELLDYSDDITIENLELFVPQLLQKMFVECLLHGNITESDALDTTKIIRDKLMTNKRPIVPLLAKQLMLYREICLDNGCQFLYELDNIHHKSSCTEIYYQCGVQSTENNMNLELLVQLISEPCFNVLRTKEQLGYIVFSGVLRTNGAQGLRIIVQSDKHPNYVEKRIDEFVKSILDIIIEMSDDEFARHKSSLASKRLEKPKTLYNLSSIFWGEISTHQYNFDRANIEVSYLMTISKEQIIKYFKEMIDCESPCRRKLTVHVVSMANGGAGTMENNDETIEDTKVVKITDVNAFKASQSLYPLMKPFNDVPQKGQKSKL</sequence>
<dbReference type="InterPro" id="IPR032632">
    <property type="entry name" value="Peptidase_M16_M"/>
</dbReference>
<dbReference type="FunFam" id="3.30.830.10:FF:000005">
    <property type="entry name" value="nardilysin isoform X1"/>
    <property type="match status" value="1"/>
</dbReference>
<evidence type="ECO:0000313" key="20">
    <source>
        <dbReference type="Proteomes" id="UP000639338"/>
    </source>
</evidence>
<dbReference type="PANTHER" id="PTHR43690">
    <property type="entry name" value="NARDILYSIN"/>
    <property type="match status" value="1"/>
</dbReference>
<evidence type="ECO:0000256" key="10">
    <source>
        <dbReference type="ARBA" id="ARBA00070422"/>
    </source>
</evidence>
<dbReference type="FunFam" id="3.30.830.10:FF:000030">
    <property type="entry name" value="Insulin-degrading enzyme"/>
    <property type="match status" value="1"/>
</dbReference>
<dbReference type="Pfam" id="PF16187">
    <property type="entry name" value="Peptidase_M16_M"/>
    <property type="match status" value="1"/>
</dbReference>
<evidence type="ECO:0000256" key="6">
    <source>
        <dbReference type="ARBA" id="ARBA00022833"/>
    </source>
</evidence>
<dbReference type="AlphaFoldDB" id="A0A834XK67"/>
<feature type="domain" description="Peptidase M16 N-terminal" evidence="15">
    <location>
        <begin position="67"/>
        <end position="201"/>
    </location>
</feature>
<evidence type="ECO:0000259" key="17">
    <source>
        <dbReference type="Pfam" id="PF16187"/>
    </source>
</evidence>
<dbReference type="Pfam" id="PF00675">
    <property type="entry name" value="Peptidase_M16"/>
    <property type="match status" value="1"/>
</dbReference>
<reference evidence="19 20" key="1">
    <citation type="submission" date="2020-08" db="EMBL/GenBank/DDBJ databases">
        <title>Aphidius gifuensis genome sequencing and assembly.</title>
        <authorList>
            <person name="Du Z."/>
        </authorList>
    </citation>
    <scope>NUCLEOTIDE SEQUENCE [LARGE SCALE GENOMIC DNA]</scope>
    <source>
        <strain evidence="19">YNYX2018</strain>
        <tissue evidence="19">Adults</tissue>
    </source>
</reference>
<dbReference type="GO" id="GO:0004222">
    <property type="term" value="F:metalloendopeptidase activity"/>
    <property type="evidence" value="ECO:0007669"/>
    <property type="project" value="UniProtKB-EC"/>
</dbReference>
<keyword evidence="20" id="KW-1185">Reference proteome</keyword>
<keyword evidence="6" id="KW-0862">Zinc</keyword>
<evidence type="ECO:0000256" key="9">
    <source>
        <dbReference type="ARBA" id="ARBA00066874"/>
    </source>
</evidence>
<proteinExistence type="inferred from homology"/>
<dbReference type="FunFam" id="3.30.830.10:FF:000003">
    <property type="entry name" value="Insulin-degrading enzyme"/>
    <property type="match status" value="1"/>
</dbReference>
<evidence type="ECO:0000256" key="13">
    <source>
        <dbReference type="RuleBase" id="RU004447"/>
    </source>
</evidence>
<keyword evidence="5" id="KW-0378">Hydrolase</keyword>
<gene>
    <name evidence="19" type="ORF">HCN44_003576</name>
</gene>
<dbReference type="InterPro" id="IPR007863">
    <property type="entry name" value="Peptidase_M16_C"/>
</dbReference>
<dbReference type="InterPro" id="IPR011765">
    <property type="entry name" value="Pept_M16_N"/>
</dbReference>
<dbReference type="InterPro" id="IPR011249">
    <property type="entry name" value="Metalloenz_LuxS/M16"/>
</dbReference>
<dbReference type="PROSITE" id="PS00143">
    <property type="entry name" value="INSULINASE"/>
    <property type="match status" value="1"/>
</dbReference>
<protein>
    <recommendedName>
        <fullName evidence="10">Insulin-degrading enzyme</fullName>
        <ecNumber evidence="9">3.4.24.56</ecNumber>
    </recommendedName>
    <alternativeName>
        <fullName evidence="12">Insulin protease</fullName>
    </alternativeName>
    <alternativeName>
        <fullName evidence="11">Insulysin</fullName>
    </alternativeName>
</protein>
<comment type="catalytic activity">
    <reaction evidence="8">
        <text>Degradation of insulin, glucagon and other polypeptides. No action on proteins.</text>
        <dbReference type="EC" id="3.4.24.56"/>
    </reaction>
</comment>
<evidence type="ECO:0000313" key="19">
    <source>
        <dbReference type="EMBL" id="KAF7987713.1"/>
    </source>
</evidence>
<evidence type="ECO:0000256" key="14">
    <source>
        <dbReference type="SAM" id="MobiDB-lite"/>
    </source>
</evidence>
<dbReference type="GO" id="GO:0043171">
    <property type="term" value="P:peptide catabolic process"/>
    <property type="evidence" value="ECO:0007669"/>
    <property type="project" value="TreeGrafter"/>
</dbReference>
<dbReference type="GO" id="GO:0005739">
    <property type="term" value="C:mitochondrion"/>
    <property type="evidence" value="ECO:0007669"/>
    <property type="project" value="TreeGrafter"/>
</dbReference>
<feature type="region of interest" description="Disordered" evidence="14">
    <location>
        <begin position="1"/>
        <end position="41"/>
    </location>
</feature>
<evidence type="ECO:0000259" key="18">
    <source>
        <dbReference type="Pfam" id="PF22456"/>
    </source>
</evidence>
<evidence type="ECO:0000259" key="16">
    <source>
        <dbReference type="Pfam" id="PF05193"/>
    </source>
</evidence>
<evidence type="ECO:0000256" key="5">
    <source>
        <dbReference type="ARBA" id="ARBA00022801"/>
    </source>
</evidence>
<name>A0A834XK67_APHGI</name>
<comment type="cofactor">
    <cofactor evidence="1">
        <name>Zn(2+)</name>
        <dbReference type="ChEBI" id="CHEBI:29105"/>
    </cofactor>
</comment>
<evidence type="ECO:0000256" key="3">
    <source>
        <dbReference type="ARBA" id="ARBA00022670"/>
    </source>
</evidence>
<dbReference type="InterPro" id="IPR054734">
    <property type="entry name" value="PqqF-like_C_4"/>
</dbReference>
<accession>A0A834XK67</accession>
<dbReference type="GO" id="GO:0051603">
    <property type="term" value="P:proteolysis involved in protein catabolic process"/>
    <property type="evidence" value="ECO:0007669"/>
    <property type="project" value="TreeGrafter"/>
</dbReference>
<feature type="domain" description="Peptidase M16 middle/third" evidence="17">
    <location>
        <begin position="416"/>
        <end position="699"/>
    </location>
</feature>
<evidence type="ECO:0000256" key="7">
    <source>
        <dbReference type="ARBA" id="ARBA00023049"/>
    </source>
</evidence>
<evidence type="ECO:0000256" key="12">
    <source>
        <dbReference type="ARBA" id="ARBA00080349"/>
    </source>
</evidence>
<evidence type="ECO:0000256" key="11">
    <source>
        <dbReference type="ARBA" id="ARBA00074992"/>
    </source>
</evidence>
<organism evidence="19 20">
    <name type="scientific">Aphidius gifuensis</name>
    <name type="common">Parasitoid wasp</name>
    <dbReference type="NCBI Taxonomy" id="684658"/>
    <lineage>
        <taxon>Eukaryota</taxon>
        <taxon>Metazoa</taxon>
        <taxon>Ecdysozoa</taxon>
        <taxon>Arthropoda</taxon>
        <taxon>Hexapoda</taxon>
        <taxon>Insecta</taxon>
        <taxon>Pterygota</taxon>
        <taxon>Neoptera</taxon>
        <taxon>Endopterygota</taxon>
        <taxon>Hymenoptera</taxon>
        <taxon>Apocrita</taxon>
        <taxon>Ichneumonoidea</taxon>
        <taxon>Braconidae</taxon>
        <taxon>Aphidiinae</taxon>
        <taxon>Aphidius</taxon>
    </lineage>
</organism>
<dbReference type="Proteomes" id="UP000639338">
    <property type="component" value="Unassembled WGS sequence"/>
</dbReference>
<dbReference type="Gene3D" id="3.30.830.10">
    <property type="entry name" value="Metalloenzyme, LuxS/M16 peptidase-like"/>
    <property type="match status" value="4"/>
</dbReference>
<evidence type="ECO:0000256" key="4">
    <source>
        <dbReference type="ARBA" id="ARBA00022723"/>
    </source>
</evidence>
<comment type="similarity">
    <text evidence="2 13">Belongs to the peptidase M16 family.</text>
</comment>
<evidence type="ECO:0000259" key="15">
    <source>
        <dbReference type="Pfam" id="PF00675"/>
    </source>
</evidence>
<dbReference type="EMBL" id="JACMRX010000006">
    <property type="protein sequence ID" value="KAF7987713.1"/>
    <property type="molecule type" value="Genomic_DNA"/>
</dbReference>
<dbReference type="EC" id="3.4.24.56" evidence="9"/>
<dbReference type="InterPro" id="IPR050626">
    <property type="entry name" value="Peptidase_M16"/>
</dbReference>
<feature type="domain" description="Peptidase M16 C-terminal" evidence="16">
    <location>
        <begin position="231"/>
        <end position="410"/>
    </location>
</feature>
<dbReference type="Pfam" id="PF22456">
    <property type="entry name" value="PqqF-like_C_4"/>
    <property type="match status" value="1"/>
</dbReference>
<dbReference type="GO" id="GO:0046872">
    <property type="term" value="F:metal ion binding"/>
    <property type="evidence" value="ECO:0007669"/>
    <property type="project" value="UniProtKB-KW"/>
</dbReference>
<keyword evidence="4" id="KW-0479">Metal-binding</keyword>
<dbReference type="PANTHER" id="PTHR43690:SF18">
    <property type="entry name" value="INSULIN-DEGRADING ENZYME-RELATED"/>
    <property type="match status" value="1"/>
</dbReference>
<keyword evidence="3" id="KW-0645">Protease</keyword>
<evidence type="ECO:0000256" key="2">
    <source>
        <dbReference type="ARBA" id="ARBA00007261"/>
    </source>
</evidence>
<dbReference type="InterPro" id="IPR001431">
    <property type="entry name" value="Pept_M16_Zn_BS"/>
</dbReference>
<dbReference type="SUPFAM" id="SSF63411">
    <property type="entry name" value="LuxS/MPP-like metallohydrolase"/>
    <property type="match status" value="4"/>
</dbReference>
<dbReference type="OrthoDB" id="952271at2759"/>
<dbReference type="FunFam" id="3.30.830.10:FF:000004">
    <property type="entry name" value="Putative insulin-degrading enzyme"/>
    <property type="match status" value="1"/>
</dbReference>
<keyword evidence="7" id="KW-0482">Metalloprotease</keyword>
<comment type="caution">
    <text evidence="19">The sequence shown here is derived from an EMBL/GenBank/DDBJ whole genome shotgun (WGS) entry which is preliminary data.</text>
</comment>
<feature type="domain" description="Coenzyme PQQ synthesis protein F-like C-terminal lobe" evidence="18">
    <location>
        <begin position="808"/>
        <end position="906"/>
    </location>
</feature>
<dbReference type="GO" id="GO:0005829">
    <property type="term" value="C:cytosol"/>
    <property type="evidence" value="ECO:0007669"/>
    <property type="project" value="TreeGrafter"/>
</dbReference>